<protein>
    <submittedName>
        <fullName evidence="1">Uncharacterized protein</fullName>
    </submittedName>
</protein>
<proteinExistence type="predicted"/>
<keyword evidence="2" id="KW-1185">Reference proteome</keyword>
<evidence type="ECO:0000313" key="2">
    <source>
        <dbReference type="Proteomes" id="UP000327294"/>
    </source>
</evidence>
<name>A0A5P8K4M5_9ACTN</name>
<evidence type="ECO:0000313" key="1">
    <source>
        <dbReference type="EMBL" id="QFQ97994.1"/>
    </source>
</evidence>
<sequence length="99" mass="11486">MTQESEVERVAVSDQSLRKVPFSEWSEEQKEAWVHETARRQRDLMARRRAVVRMMEARGIPVTLMVRARLKACCSEELLLTWLTRASTAHNSADVFVPE</sequence>
<dbReference type="EMBL" id="CP045096">
    <property type="protein sequence ID" value="QFQ97994.1"/>
    <property type="molecule type" value="Genomic_DNA"/>
</dbReference>
<gene>
    <name evidence="1" type="ORF">F9278_19255</name>
</gene>
<dbReference type="RefSeq" id="WP_152169465.1">
    <property type="nucleotide sequence ID" value="NZ_CP045096.1"/>
</dbReference>
<dbReference type="Proteomes" id="UP000327294">
    <property type="component" value="Chromosome"/>
</dbReference>
<reference evidence="1 2" key="1">
    <citation type="submission" date="2019-10" db="EMBL/GenBank/DDBJ databases">
        <title>Streptomyces sp. strain GY16 isolated from leaves of Broussonetia papyrifera.</title>
        <authorList>
            <person name="Mo P."/>
        </authorList>
    </citation>
    <scope>NUCLEOTIDE SEQUENCE [LARGE SCALE GENOMIC DNA]</scope>
    <source>
        <strain evidence="1 2">GY16</strain>
    </source>
</reference>
<dbReference type="AlphaFoldDB" id="A0A5P8K4M5"/>
<accession>A0A5P8K4M5</accession>
<organism evidence="1 2">
    <name type="scientific">Streptomyces phaeolivaceus</name>
    <dbReference type="NCBI Taxonomy" id="2653200"/>
    <lineage>
        <taxon>Bacteria</taxon>
        <taxon>Bacillati</taxon>
        <taxon>Actinomycetota</taxon>
        <taxon>Actinomycetes</taxon>
        <taxon>Kitasatosporales</taxon>
        <taxon>Streptomycetaceae</taxon>
        <taxon>Streptomyces</taxon>
    </lineage>
</organism>
<dbReference type="KEGG" id="sphv:F9278_19255"/>